<dbReference type="AlphaFoldDB" id="A0A3N4UX21"/>
<dbReference type="Pfam" id="PF24720">
    <property type="entry name" value="DUF7673"/>
    <property type="match status" value="1"/>
</dbReference>
<reference evidence="2 3" key="1">
    <citation type="submission" date="2018-11" db="EMBL/GenBank/DDBJ databases">
        <title>Genomic Encyclopedia of Type Strains, Phase IV (KMG-IV): sequencing the most valuable type-strain genomes for metagenomic binning, comparative biology and taxonomic classification.</title>
        <authorList>
            <person name="Goeker M."/>
        </authorList>
    </citation>
    <scope>NUCLEOTIDE SEQUENCE [LARGE SCALE GENOMIC DNA]</scope>
    <source>
        <strain evidence="2 3">DSM 25623</strain>
    </source>
</reference>
<dbReference type="RefSeq" id="WP_242003048.1">
    <property type="nucleotide sequence ID" value="NZ_RKQN01000008.1"/>
</dbReference>
<evidence type="ECO:0000259" key="1">
    <source>
        <dbReference type="Pfam" id="PF24720"/>
    </source>
</evidence>
<comment type="caution">
    <text evidence="2">The sequence shown here is derived from an EMBL/GenBank/DDBJ whole genome shotgun (WGS) entry which is preliminary data.</text>
</comment>
<dbReference type="Proteomes" id="UP000269708">
    <property type="component" value="Unassembled WGS sequence"/>
</dbReference>
<evidence type="ECO:0000313" key="2">
    <source>
        <dbReference type="EMBL" id="RPE74658.1"/>
    </source>
</evidence>
<keyword evidence="3" id="KW-1185">Reference proteome</keyword>
<feature type="domain" description="DUF7673" evidence="1">
    <location>
        <begin position="82"/>
        <end position="161"/>
    </location>
</feature>
<name>A0A3N4UX21_9GAMM</name>
<organism evidence="2 3">
    <name type="scientific">Vulcaniibacterium tengchongense</name>
    <dbReference type="NCBI Taxonomy" id="1273429"/>
    <lineage>
        <taxon>Bacteria</taxon>
        <taxon>Pseudomonadati</taxon>
        <taxon>Pseudomonadota</taxon>
        <taxon>Gammaproteobacteria</taxon>
        <taxon>Lysobacterales</taxon>
        <taxon>Lysobacteraceae</taxon>
        <taxon>Vulcaniibacterium</taxon>
    </lineage>
</organism>
<proteinExistence type="predicted"/>
<sequence>MSRERPILRPMMDTLRRAIEHGTEDELGVAILRLNDAKALLAALAGDPAGETLPDVQARTITLAELQAMCPPPAWMQAEEAAALERLFAIAQSDTGQARRAARFLLAWWNAGRFGGFNLTDLWGVDADVARDMHTVFGLVARVHRYPDTLGFGERLQAIARVRLDREEEP</sequence>
<gene>
    <name evidence="2" type="ORF">EDC50_3187</name>
</gene>
<dbReference type="EMBL" id="RKQN01000008">
    <property type="protein sequence ID" value="RPE74658.1"/>
    <property type="molecule type" value="Genomic_DNA"/>
</dbReference>
<dbReference type="InterPro" id="IPR056090">
    <property type="entry name" value="DUF7673"/>
</dbReference>
<protein>
    <recommendedName>
        <fullName evidence="1">DUF7673 domain-containing protein</fullName>
    </recommendedName>
</protein>
<accession>A0A3N4UX21</accession>
<evidence type="ECO:0000313" key="3">
    <source>
        <dbReference type="Proteomes" id="UP000269708"/>
    </source>
</evidence>